<evidence type="ECO:0000256" key="1">
    <source>
        <dbReference type="ARBA" id="ARBA00022553"/>
    </source>
</evidence>
<comment type="caution">
    <text evidence="8">The sequence shown here is derived from an EMBL/GenBank/DDBJ whole genome shotgun (WGS) entry which is preliminary data.</text>
</comment>
<evidence type="ECO:0000256" key="2">
    <source>
        <dbReference type="ARBA" id="ARBA00023012"/>
    </source>
</evidence>
<protein>
    <submittedName>
        <fullName evidence="8">Response regulator</fullName>
    </submittedName>
</protein>
<reference evidence="8 9" key="1">
    <citation type="submission" date="2018-10" db="EMBL/GenBank/DDBJ databases">
        <authorList>
            <person name="Jung H.S."/>
            <person name="Jeon C.O."/>
        </authorList>
    </citation>
    <scope>NUCLEOTIDE SEQUENCE [LARGE SCALE GENOMIC DNA]</scope>
    <source>
        <strain evidence="8 9">MA-7-27</strain>
    </source>
</reference>
<keyword evidence="9" id="KW-1185">Reference proteome</keyword>
<feature type="domain" description="Response regulatory" evidence="7">
    <location>
        <begin position="4"/>
        <end position="120"/>
    </location>
</feature>
<name>A0A3L9Y7V4_9RHOB</name>
<dbReference type="SUPFAM" id="SSF52172">
    <property type="entry name" value="CheY-like"/>
    <property type="match status" value="1"/>
</dbReference>
<evidence type="ECO:0000313" key="8">
    <source>
        <dbReference type="EMBL" id="RMA43177.1"/>
    </source>
</evidence>
<keyword evidence="4" id="KW-0238">DNA-binding</keyword>
<dbReference type="PANTHER" id="PTHR44591">
    <property type="entry name" value="STRESS RESPONSE REGULATOR PROTEIN 1"/>
    <property type="match status" value="1"/>
</dbReference>
<proteinExistence type="predicted"/>
<dbReference type="GO" id="GO:0003677">
    <property type="term" value="F:DNA binding"/>
    <property type="evidence" value="ECO:0007669"/>
    <property type="project" value="UniProtKB-KW"/>
</dbReference>
<evidence type="ECO:0000259" key="7">
    <source>
        <dbReference type="PROSITE" id="PS50110"/>
    </source>
</evidence>
<dbReference type="InterPro" id="IPR011006">
    <property type="entry name" value="CheY-like_superfamily"/>
</dbReference>
<organism evidence="8 9">
    <name type="scientific">Rhodophyticola porphyridii</name>
    <dbReference type="NCBI Taxonomy" id="1852017"/>
    <lineage>
        <taxon>Bacteria</taxon>
        <taxon>Pseudomonadati</taxon>
        <taxon>Pseudomonadota</taxon>
        <taxon>Alphaproteobacteria</taxon>
        <taxon>Rhodobacterales</taxon>
        <taxon>Roseobacteraceae</taxon>
        <taxon>Rhodophyticola</taxon>
    </lineage>
</organism>
<dbReference type="PROSITE" id="PS50110">
    <property type="entry name" value="RESPONSE_REGULATORY"/>
    <property type="match status" value="1"/>
</dbReference>
<dbReference type="GO" id="GO:0000160">
    <property type="term" value="P:phosphorelay signal transduction system"/>
    <property type="evidence" value="ECO:0007669"/>
    <property type="project" value="UniProtKB-KW"/>
</dbReference>
<sequence length="135" mass="14349">MGTRVLLVEDEANILEAISFILSRDGWEVHGHGNGATALDAVARLTPDVVVLDVMLPGRSGLDILRDLRNASETRTLPVLMLTAKGQAKDRDLALSLGANAYLTKPFSNAEMVETLRDVARGVSLNGAGLPEQGS</sequence>
<evidence type="ECO:0000313" key="9">
    <source>
        <dbReference type="Proteomes" id="UP000281343"/>
    </source>
</evidence>
<dbReference type="Gene3D" id="3.40.50.2300">
    <property type="match status" value="1"/>
</dbReference>
<dbReference type="PANTHER" id="PTHR44591:SF3">
    <property type="entry name" value="RESPONSE REGULATORY DOMAIN-CONTAINING PROTEIN"/>
    <property type="match status" value="1"/>
</dbReference>
<evidence type="ECO:0000256" key="6">
    <source>
        <dbReference type="PROSITE-ProRule" id="PRU00169"/>
    </source>
</evidence>
<dbReference type="CDD" id="cd17574">
    <property type="entry name" value="REC_OmpR"/>
    <property type="match status" value="1"/>
</dbReference>
<dbReference type="OrthoDB" id="9801602at2"/>
<evidence type="ECO:0000256" key="4">
    <source>
        <dbReference type="ARBA" id="ARBA00023125"/>
    </source>
</evidence>
<evidence type="ECO:0000256" key="3">
    <source>
        <dbReference type="ARBA" id="ARBA00023015"/>
    </source>
</evidence>
<accession>A0A3L9Y7V4</accession>
<keyword evidence="2" id="KW-0902">Two-component regulatory system</keyword>
<dbReference type="Proteomes" id="UP000281343">
    <property type="component" value="Unassembled WGS sequence"/>
</dbReference>
<dbReference type="AlphaFoldDB" id="A0A3L9Y7V4"/>
<keyword evidence="1 6" id="KW-0597">Phosphoprotein</keyword>
<gene>
    <name evidence="8" type="ORF">D9R08_06005</name>
</gene>
<feature type="modified residue" description="4-aspartylphosphate" evidence="6">
    <location>
        <position position="53"/>
    </location>
</feature>
<evidence type="ECO:0000256" key="5">
    <source>
        <dbReference type="ARBA" id="ARBA00023163"/>
    </source>
</evidence>
<dbReference type="SMART" id="SM00448">
    <property type="entry name" value="REC"/>
    <property type="match status" value="1"/>
</dbReference>
<dbReference type="FunFam" id="3.40.50.2300:FF:000001">
    <property type="entry name" value="DNA-binding response regulator PhoB"/>
    <property type="match status" value="1"/>
</dbReference>
<keyword evidence="3" id="KW-0805">Transcription regulation</keyword>
<dbReference type="RefSeq" id="WP_121897112.1">
    <property type="nucleotide sequence ID" value="NZ_RCNT01000002.1"/>
</dbReference>
<dbReference type="EMBL" id="RCNT01000002">
    <property type="protein sequence ID" value="RMA43177.1"/>
    <property type="molecule type" value="Genomic_DNA"/>
</dbReference>
<keyword evidence="5" id="KW-0804">Transcription</keyword>
<dbReference type="InterPro" id="IPR050595">
    <property type="entry name" value="Bact_response_regulator"/>
</dbReference>
<dbReference type="InterPro" id="IPR001789">
    <property type="entry name" value="Sig_transdc_resp-reg_receiver"/>
</dbReference>
<dbReference type="Pfam" id="PF00072">
    <property type="entry name" value="Response_reg"/>
    <property type="match status" value="1"/>
</dbReference>